<dbReference type="RefSeq" id="WP_189993862.1">
    <property type="nucleotide sequence ID" value="NZ_BMZS01000011.1"/>
</dbReference>
<accession>A0A918XVR2</accession>
<protein>
    <recommendedName>
        <fullName evidence="3">PAS domain-containing protein</fullName>
    </recommendedName>
</protein>
<keyword evidence="2" id="KW-1185">Reference proteome</keyword>
<evidence type="ECO:0000313" key="1">
    <source>
        <dbReference type="EMBL" id="GHD59825.1"/>
    </source>
</evidence>
<proteinExistence type="predicted"/>
<comment type="caution">
    <text evidence="1">The sequence shown here is derived from an EMBL/GenBank/DDBJ whole genome shotgun (WGS) entry which is preliminary data.</text>
</comment>
<dbReference type="AlphaFoldDB" id="A0A918XVR2"/>
<name>A0A918XVR2_9PROT</name>
<reference evidence="1" key="2">
    <citation type="submission" date="2020-09" db="EMBL/GenBank/DDBJ databases">
        <authorList>
            <person name="Sun Q."/>
            <person name="Kim S."/>
        </authorList>
    </citation>
    <scope>NUCLEOTIDE SEQUENCE</scope>
    <source>
        <strain evidence="1">KCTC 42651</strain>
    </source>
</reference>
<organism evidence="1 2">
    <name type="scientific">Thalassobaculum fulvum</name>
    <dbReference type="NCBI Taxonomy" id="1633335"/>
    <lineage>
        <taxon>Bacteria</taxon>
        <taxon>Pseudomonadati</taxon>
        <taxon>Pseudomonadota</taxon>
        <taxon>Alphaproteobacteria</taxon>
        <taxon>Rhodospirillales</taxon>
        <taxon>Thalassobaculaceae</taxon>
        <taxon>Thalassobaculum</taxon>
    </lineage>
</organism>
<dbReference type="InterPro" id="IPR009922">
    <property type="entry name" value="DUF1457"/>
</dbReference>
<evidence type="ECO:0000313" key="2">
    <source>
        <dbReference type="Proteomes" id="UP000630353"/>
    </source>
</evidence>
<sequence length="171" mass="18884">MARARELLDVVGDDELRRMLEYWLSIHPGRCLPSRRDFDPAAVPHLLGRMALTDVEYDPIRFRVRVMGTGLTAAFGRDLTGRYLHEAIPEFEASYTCAHRVEVAMTGLPGHCAEIPAVPFRIDFAASERLYLPFSSDGAGVDMMLTMTTFLADRATLSPFAGRSGPPPAVS</sequence>
<evidence type="ECO:0008006" key="3">
    <source>
        <dbReference type="Google" id="ProtNLM"/>
    </source>
</evidence>
<reference evidence="1" key="1">
    <citation type="journal article" date="2014" name="Int. J. Syst. Evol. Microbiol.">
        <title>Complete genome sequence of Corynebacterium casei LMG S-19264T (=DSM 44701T), isolated from a smear-ripened cheese.</title>
        <authorList>
            <consortium name="US DOE Joint Genome Institute (JGI-PGF)"/>
            <person name="Walter F."/>
            <person name="Albersmeier A."/>
            <person name="Kalinowski J."/>
            <person name="Ruckert C."/>
        </authorList>
    </citation>
    <scope>NUCLEOTIDE SEQUENCE</scope>
    <source>
        <strain evidence="1">KCTC 42651</strain>
    </source>
</reference>
<dbReference type="Proteomes" id="UP000630353">
    <property type="component" value="Unassembled WGS sequence"/>
</dbReference>
<dbReference type="EMBL" id="BMZS01000011">
    <property type="protein sequence ID" value="GHD59825.1"/>
    <property type="molecule type" value="Genomic_DNA"/>
</dbReference>
<dbReference type="Pfam" id="PF07310">
    <property type="entry name" value="PAS_5"/>
    <property type="match status" value="1"/>
</dbReference>
<gene>
    <name evidence="1" type="ORF">GCM10017083_44920</name>
</gene>